<name>A0A9P5X196_9AGAR</name>
<evidence type="ECO:0000256" key="1">
    <source>
        <dbReference type="SAM" id="MobiDB-lite"/>
    </source>
</evidence>
<protein>
    <recommendedName>
        <fullName evidence="2">FHA domain-containing protein</fullName>
    </recommendedName>
</protein>
<dbReference type="OrthoDB" id="687730at2759"/>
<feature type="domain" description="FHA" evidence="2">
    <location>
        <begin position="126"/>
        <end position="190"/>
    </location>
</feature>
<feature type="compositionally biased region" description="Low complexity" evidence="1">
    <location>
        <begin position="9"/>
        <end position="37"/>
    </location>
</feature>
<gene>
    <name evidence="3" type="ORF">P691DRAFT_481437</name>
</gene>
<evidence type="ECO:0000313" key="4">
    <source>
        <dbReference type="Proteomes" id="UP000807342"/>
    </source>
</evidence>
<dbReference type="EMBL" id="MU151632">
    <property type="protein sequence ID" value="KAF9442442.1"/>
    <property type="molecule type" value="Genomic_DNA"/>
</dbReference>
<accession>A0A9P5X196</accession>
<dbReference type="AlphaFoldDB" id="A0A9P5X196"/>
<proteinExistence type="predicted"/>
<evidence type="ECO:0000259" key="2">
    <source>
        <dbReference type="PROSITE" id="PS50006"/>
    </source>
</evidence>
<feature type="region of interest" description="Disordered" evidence="1">
    <location>
        <begin position="1"/>
        <end position="94"/>
    </location>
</feature>
<dbReference type="InterPro" id="IPR000253">
    <property type="entry name" value="FHA_dom"/>
</dbReference>
<feature type="compositionally biased region" description="Polar residues" evidence="1">
    <location>
        <begin position="66"/>
        <end position="94"/>
    </location>
</feature>
<keyword evidence="4" id="KW-1185">Reference proteome</keyword>
<evidence type="ECO:0000313" key="3">
    <source>
        <dbReference type="EMBL" id="KAF9442442.1"/>
    </source>
</evidence>
<sequence length="200" mass="21480">MLQISWQRPAAAATSPGSGSGPSSSSGANTTTTTDPGQHPASDLPHNTGHTFSRGTLPIHYAPATAGTTTVMSSPGTNHAQATTTSDNNPTSAATHRIRLVRHLDTRRSLRFDPICRDLREGDPALRIRHFTDRSGLELSATNSFNFDKLACGSEVVPRAHTKIWVEAGGKLYIRDTRLSSGTPLNHVRLSVANMESRPF</sequence>
<reference evidence="3" key="1">
    <citation type="submission" date="2020-11" db="EMBL/GenBank/DDBJ databases">
        <authorList>
            <consortium name="DOE Joint Genome Institute"/>
            <person name="Ahrendt S."/>
            <person name="Riley R."/>
            <person name="Andreopoulos W."/>
            <person name="Labutti K."/>
            <person name="Pangilinan J."/>
            <person name="Ruiz-Duenas F.J."/>
            <person name="Barrasa J.M."/>
            <person name="Sanchez-Garcia M."/>
            <person name="Camarero S."/>
            <person name="Miyauchi S."/>
            <person name="Serrano A."/>
            <person name="Linde D."/>
            <person name="Babiker R."/>
            <person name="Drula E."/>
            <person name="Ayuso-Fernandez I."/>
            <person name="Pacheco R."/>
            <person name="Padilla G."/>
            <person name="Ferreira P."/>
            <person name="Barriuso J."/>
            <person name="Kellner H."/>
            <person name="Castanera R."/>
            <person name="Alfaro M."/>
            <person name="Ramirez L."/>
            <person name="Pisabarro A.G."/>
            <person name="Kuo A."/>
            <person name="Tritt A."/>
            <person name="Lipzen A."/>
            <person name="He G."/>
            <person name="Yan M."/>
            <person name="Ng V."/>
            <person name="Cullen D."/>
            <person name="Martin F."/>
            <person name="Rosso M.-N."/>
            <person name="Henrissat B."/>
            <person name="Hibbett D."/>
            <person name="Martinez A.T."/>
            <person name="Grigoriev I.V."/>
        </authorList>
    </citation>
    <scope>NUCLEOTIDE SEQUENCE</scope>
    <source>
        <strain evidence="3">MF-IS2</strain>
    </source>
</reference>
<dbReference type="PROSITE" id="PS50006">
    <property type="entry name" value="FHA_DOMAIN"/>
    <property type="match status" value="1"/>
</dbReference>
<comment type="caution">
    <text evidence="3">The sequence shown here is derived from an EMBL/GenBank/DDBJ whole genome shotgun (WGS) entry which is preliminary data.</text>
</comment>
<organism evidence="3 4">
    <name type="scientific">Macrolepiota fuliginosa MF-IS2</name>
    <dbReference type="NCBI Taxonomy" id="1400762"/>
    <lineage>
        <taxon>Eukaryota</taxon>
        <taxon>Fungi</taxon>
        <taxon>Dikarya</taxon>
        <taxon>Basidiomycota</taxon>
        <taxon>Agaricomycotina</taxon>
        <taxon>Agaricomycetes</taxon>
        <taxon>Agaricomycetidae</taxon>
        <taxon>Agaricales</taxon>
        <taxon>Agaricineae</taxon>
        <taxon>Agaricaceae</taxon>
        <taxon>Macrolepiota</taxon>
    </lineage>
</organism>
<dbReference type="Proteomes" id="UP000807342">
    <property type="component" value="Unassembled WGS sequence"/>
</dbReference>